<sequence>MSEHGDRLSHDEKANTETVAVVGVEASKSVEYPRHILIGNTNSRVENVNADAILEMTAPEKDLSARFCIFYRIAEQIAKNRTEKKGVAHHPGSGRYQANSNPFLKGCPFILPVGFLQHRPQIDWR</sequence>
<dbReference type="EMBL" id="LT670818">
    <property type="protein sequence ID" value="SHH48906.1"/>
    <property type="molecule type" value="Genomic_DNA"/>
</dbReference>
<name>A0A1M5TDY6_9BRAD</name>
<proteinExistence type="predicted"/>
<evidence type="ECO:0000313" key="1">
    <source>
        <dbReference type="EMBL" id="SHH48906.1"/>
    </source>
</evidence>
<dbReference type="Proteomes" id="UP000190675">
    <property type="component" value="Chromosome I"/>
</dbReference>
<organism evidence="1 2">
    <name type="scientific">Bradyrhizobium erythrophlei</name>
    <dbReference type="NCBI Taxonomy" id="1437360"/>
    <lineage>
        <taxon>Bacteria</taxon>
        <taxon>Pseudomonadati</taxon>
        <taxon>Pseudomonadota</taxon>
        <taxon>Alphaproteobacteria</taxon>
        <taxon>Hyphomicrobiales</taxon>
        <taxon>Nitrobacteraceae</taxon>
        <taxon>Bradyrhizobium</taxon>
    </lineage>
</organism>
<gene>
    <name evidence="1" type="ORF">SAMN05444169_7713</name>
</gene>
<evidence type="ECO:0000313" key="2">
    <source>
        <dbReference type="Proteomes" id="UP000190675"/>
    </source>
</evidence>
<protein>
    <submittedName>
        <fullName evidence="1">Uncharacterized protein</fullName>
    </submittedName>
</protein>
<reference evidence="1 2" key="1">
    <citation type="submission" date="2016-11" db="EMBL/GenBank/DDBJ databases">
        <authorList>
            <person name="Jaros S."/>
            <person name="Januszkiewicz K."/>
            <person name="Wedrychowicz H."/>
        </authorList>
    </citation>
    <scope>NUCLEOTIDE SEQUENCE [LARGE SCALE GENOMIC DNA]</scope>
    <source>
        <strain evidence="1 2">GAS242</strain>
    </source>
</reference>
<accession>A0A1M5TDY6</accession>
<dbReference type="AlphaFoldDB" id="A0A1M5TDY6"/>